<dbReference type="InterPro" id="IPR012337">
    <property type="entry name" value="RNaseH-like_sf"/>
</dbReference>
<dbReference type="Proteomes" id="UP000824890">
    <property type="component" value="Unassembled WGS sequence"/>
</dbReference>
<evidence type="ECO:0000256" key="10">
    <source>
        <dbReference type="PROSITE-ProRule" id="PRU00027"/>
    </source>
</evidence>
<keyword evidence="8" id="KW-0804">Transcription</keyword>
<evidence type="ECO:0000259" key="12">
    <source>
        <dbReference type="PROSITE" id="PS50808"/>
    </source>
</evidence>
<dbReference type="PANTHER" id="PTHR46481">
    <property type="entry name" value="ZINC FINGER BED DOMAIN-CONTAINING PROTEIN 4"/>
    <property type="match status" value="1"/>
</dbReference>
<dbReference type="EMBL" id="JAGKQM010000016">
    <property type="protein sequence ID" value="KAH0872309.1"/>
    <property type="molecule type" value="Genomic_DNA"/>
</dbReference>
<sequence>MLSKVKITVPIKRLKKQSNVWEHFTIQFVELGCIRAFCKGCSQSFAYRNGSKVVGTSHLKRYIDKGTCPALVHHHTEDNNEVTPYTAKSETPYTAKSETPRRRRYRTQDRTLSSSQKNKKMETALEVYNDVDKRSPETQPIKRRKKQSKVWEHFTIQFTQPGCRRAFCIGCNQSFAYSNGSKVAGTSHLKRHIDKGTCPALVHHHNTQDNNEMMTPHTAKSEIPYTDKSETPRRRRCRTHDTSACVVFDQDKCRHEIAKMITMHDYPLHMVEHPGFVSFVHTLQPNFFDALSFNNVQGDCVATYLAEKQNVIRSLEGIPGRFCLTLDFWTSKLTLGYVFITCHFIDNDWKIQKKLLNVLMEPYPESEQALSLAVANCVSEWGLEGKLFSVTFNHPASKPAAENIRPLLCIKNPGILNGQMVIGNCVARTFSGLAKDVLDKGKDVIKKVRDCVKHVKTSESHEERFVALMEQLQLPGEKVLSLDDQTQWDTTYKMLVAASELKEAFSCLDTADPDFKQPPPSTEDWSHVETLCTLLKPLLEAASTLQTTGSPSAVTFFHEVWKTHSDLSRSIAGDDPYVAGIAKTMKEKADKYWRECSLVLAMAVVMDPRFKMKLVEFSFSKIFGEDAGKNINTVDDGIHELFSEYVALSAPVKAASEDELSEFDKYIIKETAGKNLKSELDQYLEETLLPRVQEFDVLEWWKQNKLKFPTLSKMARDILAIPVSAAAFDYVFDVEPREMDEYKTSLRPETVEALISAREWLRESDASSGADVQMSSAIVKAET</sequence>
<keyword evidence="14" id="KW-1185">Reference proteome</keyword>
<keyword evidence="6" id="KW-0805">Transcription regulation</keyword>
<dbReference type="Pfam" id="PF05699">
    <property type="entry name" value="Dimer_Tnp_hAT"/>
    <property type="match status" value="1"/>
</dbReference>
<dbReference type="Pfam" id="PF14372">
    <property type="entry name" value="hAT-like_RNase-H"/>
    <property type="match status" value="1"/>
</dbReference>
<evidence type="ECO:0000256" key="7">
    <source>
        <dbReference type="ARBA" id="ARBA00023125"/>
    </source>
</evidence>
<evidence type="ECO:0000256" key="11">
    <source>
        <dbReference type="SAM" id="MobiDB-lite"/>
    </source>
</evidence>
<dbReference type="SUPFAM" id="SSF53098">
    <property type="entry name" value="Ribonuclease H-like"/>
    <property type="match status" value="1"/>
</dbReference>
<dbReference type="InterPro" id="IPR025525">
    <property type="entry name" value="hAT-like_transposase_RNase-H"/>
</dbReference>
<reference evidence="13 14" key="1">
    <citation type="submission" date="2021-05" db="EMBL/GenBank/DDBJ databases">
        <title>Genome Assembly of Synthetic Allotetraploid Brassica napus Reveals Homoeologous Exchanges between Subgenomes.</title>
        <authorList>
            <person name="Davis J.T."/>
        </authorList>
    </citation>
    <scope>NUCLEOTIDE SEQUENCE [LARGE SCALE GENOMIC DNA]</scope>
    <source>
        <strain evidence="14">cv. Da-Ae</strain>
        <tissue evidence="13">Seedling</tissue>
    </source>
</reference>
<dbReference type="InterPro" id="IPR052035">
    <property type="entry name" value="ZnF_BED_domain_contain"/>
</dbReference>
<dbReference type="SMART" id="SM00614">
    <property type="entry name" value="ZnF_BED"/>
    <property type="match status" value="2"/>
</dbReference>
<feature type="compositionally biased region" description="Polar residues" evidence="11">
    <location>
        <begin position="81"/>
        <end position="97"/>
    </location>
</feature>
<dbReference type="PROSITE" id="PS50808">
    <property type="entry name" value="ZF_BED"/>
    <property type="match status" value="1"/>
</dbReference>
<evidence type="ECO:0000256" key="5">
    <source>
        <dbReference type="ARBA" id="ARBA00022833"/>
    </source>
</evidence>
<evidence type="ECO:0000256" key="6">
    <source>
        <dbReference type="ARBA" id="ARBA00023015"/>
    </source>
</evidence>
<dbReference type="InterPro" id="IPR003656">
    <property type="entry name" value="Znf_BED"/>
</dbReference>
<dbReference type="SUPFAM" id="SSF57667">
    <property type="entry name" value="beta-beta-alpha zinc fingers"/>
    <property type="match status" value="1"/>
</dbReference>
<evidence type="ECO:0000313" key="14">
    <source>
        <dbReference type="Proteomes" id="UP000824890"/>
    </source>
</evidence>
<evidence type="ECO:0000313" key="13">
    <source>
        <dbReference type="EMBL" id="KAH0872309.1"/>
    </source>
</evidence>
<keyword evidence="4 10" id="KW-0863">Zinc-finger</keyword>
<name>A0ABQ7YWI9_BRANA</name>
<proteinExistence type="predicted"/>
<evidence type="ECO:0000256" key="1">
    <source>
        <dbReference type="ARBA" id="ARBA00004123"/>
    </source>
</evidence>
<organism evidence="13 14">
    <name type="scientific">Brassica napus</name>
    <name type="common">Rape</name>
    <dbReference type="NCBI Taxonomy" id="3708"/>
    <lineage>
        <taxon>Eukaryota</taxon>
        <taxon>Viridiplantae</taxon>
        <taxon>Streptophyta</taxon>
        <taxon>Embryophyta</taxon>
        <taxon>Tracheophyta</taxon>
        <taxon>Spermatophyta</taxon>
        <taxon>Magnoliopsida</taxon>
        <taxon>eudicotyledons</taxon>
        <taxon>Gunneridae</taxon>
        <taxon>Pentapetalae</taxon>
        <taxon>rosids</taxon>
        <taxon>malvids</taxon>
        <taxon>Brassicales</taxon>
        <taxon>Brassicaceae</taxon>
        <taxon>Brassiceae</taxon>
        <taxon>Brassica</taxon>
    </lineage>
</organism>
<evidence type="ECO:0000256" key="8">
    <source>
        <dbReference type="ARBA" id="ARBA00023163"/>
    </source>
</evidence>
<evidence type="ECO:0000256" key="2">
    <source>
        <dbReference type="ARBA" id="ARBA00011738"/>
    </source>
</evidence>
<protein>
    <recommendedName>
        <fullName evidence="12">BED-type domain-containing protein</fullName>
    </recommendedName>
</protein>
<keyword evidence="5" id="KW-0862">Zinc</keyword>
<keyword evidence="7" id="KW-0238">DNA-binding</keyword>
<evidence type="ECO:0000256" key="9">
    <source>
        <dbReference type="ARBA" id="ARBA00023242"/>
    </source>
</evidence>
<keyword evidence="3" id="KW-0479">Metal-binding</keyword>
<dbReference type="InterPro" id="IPR036236">
    <property type="entry name" value="Znf_C2H2_sf"/>
</dbReference>
<gene>
    <name evidence="13" type="ORF">HID58_069671</name>
</gene>
<dbReference type="PANTHER" id="PTHR46481:SF10">
    <property type="entry name" value="ZINC FINGER BED DOMAIN-CONTAINING PROTEIN 39"/>
    <property type="match status" value="1"/>
</dbReference>
<evidence type="ECO:0000256" key="4">
    <source>
        <dbReference type="ARBA" id="ARBA00022771"/>
    </source>
</evidence>
<comment type="subunit">
    <text evidence="2">Homodimer.</text>
</comment>
<comment type="caution">
    <text evidence="13">The sequence shown here is derived from an EMBL/GenBank/DDBJ whole genome shotgun (WGS) entry which is preliminary data.</text>
</comment>
<feature type="region of interest" description="Disordered" evidence="11">
    <location>
        <begin position="79"/>
        <end position="117"/>
    </location>
</feature>
<accession>A0ABQ7YWI9</accession>
<evidence type="ECO:0000256" key="3">
    <source>
        <dbReference type="ARBA" id="ARBA00022723"/>
    </source>
</evidence>
<feature type="domain" description="BED-type" evidence="12">
    <location>
        <begin position="145"/>
        <end position="212"/>
    </location>
</feature>
<dbReference type="InterPro" id="IPR008906">
    <property type="entry name" value="HATC_C_dom"/>
</dbReference>
<keyword evidence="9" id="KW-0539">Nucleus</keyword>
<comment type="subcellular location">
    <subcellularLocation>
        <location evidence="1">Nucleus</location>
    </subcellularLocation>
</comment>